<evidence type="ECO:0000256" key="5">
    <source>
        <dbReference type="ARBA" id="ARBA00023242"/>
    </source>
</evidence>
<dbReference type="Gene3D" id="3.30.730.10">
    <property type="entry name" value="AP2/ERF domain"/>
    <property type="match status" value="1"/>
</dbReference>
<evidence type="ECO:0000259" key="8">
    <source>
        <dbReference type="PROSITE" id="PS51032"/>
    </source>
</evidence>
<evidence type="ECO:0000256" key="4">
    <source>
        <dbReference type="ARBA" id="ARBA00023163"/>
    </source>
</evidence>
<reference evidence="10" key="1">
    <citation type="journal article" date="2019" name="Nat. Commun.">
        <title>The genome of broomcorn millet.</title>
        <authorList>
            <person name="Zou C."/>
            <person name="Miki D."/>
            <person name="Li D."/>
            <person name="Tang Q."/>
            <person name="Xiao L."/>
            <person name="Rajput S."/>
            <person name="Deng P."/>
            <person name="Jia W."/>
            <person name="Huang R."/>
            <person name="Zhang M."/>
            <person name="Sun Y."/>
            <person name="Hu J."/>
            <person name="Fu X."/>
            <person name="Schnable P.S."/>
            <person name="Li F."/>
            <person name="Zhang H."/>
            <person name="Feng B."/>
            <person name="Zhu X."/>
            <person name="Liu R."/>
            <person name="Schnable J.C."/>
            <person name="Zhu J.-K."/>
            <person name="Zhang H."/>
        </authorList>
    </citation>
    <scope>NUCLEOTIDE SEQUENCE [LARGE SCALE GENOMIC DNA]</scope>
</reference>
<comment type="similarity">
    <text evidence="6">Belongs to the AP2/ERF transcription factor family. ERF subfamily.</text>
</comment>
<dbReference type="CDD" id="cd00018">
    <property type="entry name" value="AP2"/>
    <property type="match status" value="1"/>
</dbReference>
<comment type="caution">
    <text evidence="9">The sequence shown here is derived from an EMBL/GenBank/DDBJ whole genome shotgun (WGS) entry which is preliminary data.</text>
</comment>
<keyword evidence="3" id="KW-0238">DNA-binding</keyword>
<accession>A0A3L6T5W9</accession>
<dbReference type="PANTHER" id="PTHR31241:SF43">
    <property type="entry name" value="AP2_ERF DOMAIN-CONTAINING PROTEIN"/>
    <property type="match status" value="1"/>
</dbReference>
<dbReference type="InterPro" id="IPR016177">
    <property type="entry name" value="DNA-bd_dom_sf"/>
</dbReference>
<protein>
    <submittedName>
        <fullName evidence="9">Dehydration-responsive element-binding protein 2D-like</fullName>
    </submittedName>
</protein>
<dbReference type="SUPFAM" id="SSF54171">
    <property type="entry name" value="DNA-binding domain"/>
    <property type="match status" value="1"/>
</dbReference>
<proteinExistence type="inferred from homology"/>
<feature type="region of interest" description="Disordered" evidence="7">
    <location>
        <begin position="1"/>
        <end position="25"/>
    </location>
</feature>
<dbReference type="InterPro" id="IPR036955">
    <property type="entry name" value="AP2/ERF_dom_sf"/>
</dbReference>
<comment type="subcellular location">
    <subcellularLocation>
        <location evidence="1">Nucleus</location>
    </subcellularLocation>
</comment>
<dbReference type="GO" id="GO:0000976">
    <property type="term" value="F:transcription cis-regulatory region binding"/>
    <property type="evidence" value="ECO:0007669"/>
    <property type="project" value="TreeGrafter"/>
</dbReference>
<feature type="region of interest" description="Disordered" evidence="7">
    <location>
        <begin position="256"/>
        <end position="278"/>
    </location>
</feature>
<feature type="compositionally biased region" description="Basic and acidic residues" evidence="7">
    <location>
        <begin position="64"/>
        <end position="90"/>
    </location>
</feature>
<keyword evidence="10" id="KW-1185">Reference proteome</keyword>
<dbReference type="InterPro" id="IPR001471">
    <property type="entry name" value="AP2/ERF_dom"/>
</dbReference>
<dbReference type="GO" id="GO:0045893">
    <property type="term" value="P:positive regulation of DNA-templated transcription"/>
    <property type="evidence" value="ECO:0007669"/>
    <property type="project" value="TreeGrafter"/>
</dbReference>
<dbReference type="PANTHER" id="PTHR31241">
    <property type="entry name" value="DEHYDRATION-RESPONSIVE ELEMENT-BINDING PROTEIN 2C"/>
    <property type="match status" value="1"/>
</dbReference>
<dbReference type="STRING" id="4540.A0A3L6T5W9"/>
<evidence type="ECO:0000313" key="9">
    <source>
        <dbReference type="EMBL" id="RLN30824.1"/>
    </source>
</evidence>
<dbReference type="AlphaFoldDB" id="A0A3L6T5W9"/>
<dbReference type="OrthoDB" id="550883at2759"/>
<dbReference type="PRINTS" id="PR00367">
    <property type="entry name" value="ETHRSPELEMNT"/>
</dbReference>
<evidence type="ECO:0000256" key="1">
    <source>
        <dbReference type="ARBA" id="ARBA00004123"/>
    </source>
</evidence>
<feature type="compositionally biased region" description="Polar residues" evidence="7">
    <location>
        <begin position="111"/>
        <end position="125"/>
    </location>
</feature>
<evidence type="ECO:0000256" key="7">
    <source>
        <dbReference type="SAM" id="MobiDB-lite"/>
    </source>
</evidence>
<dbReference type="Proteomes" id="UP000275267">
    <property type="component" value="Unassembled WGS sequence"/>
</dbReference>
<evidence type="ECO:0000256" key="3">
    <source>
        <dbReference type="ARBA" id="ARBA00023125"/>
    </source>
</evidence>
<dbReference type="Pfam" id="PF00847">
    <property type="entry name" value="AP2"/>
    <property type="match status" value="1"/>
</dbReference>
<dbReference type="PROSITE" id="PS51032">
    <property type="entry name" value="AP2_ERF"/>
    <property type="match status" value="1"/>
</dbReference>
<keyword evidence="2" id="KW-0805">Transcription regulation</keyword>
<dbReference type="GO" id="GO:0005634">
    <property type="term" value="C:nucleus"/>
    <property type="evidence" value="ECO:0007669"/>
    <property type="project" value="UniProtKB-SubCell"/>
</dbReference>
<gene>
    <name evidence="9" type="ORF">C2845_PM05G34810</name>
</gene>
<evidence type="ECO:0000256" key="2">
    <source>
        <dbReference type="ARBA" id="ARBA00023015"/>
    </source>
</evidence>
<keyword evidence="4" id="KW-0804">Transcription</keyword>
<organism evidence="9 10">
    <name type="scientific">Panicum miliaceum</name>
    <name type="common">Proso millet</name>
    <name type="synonym">Broomcorn millet</name>
    <dbReference type="NCBI Taxonomy" id="4540"/>
    <lineage>
        <taxon>Eukaryota</taxon>
        <taxon>Viridiplantae</taxon>
        <taxon>Streptophyta</taxon>
        <taxon>Embryophyta</taxon>
        <taxon>Tracheophyta</taxon>
        <taxon>Spermatophyta</taxon>
        <taxon>Magnoliopsida</taxon>
        <taxon>Liliopsida</taxon>
        <taxon>Poales</taxon>
        <taxon>Poaceae</taxon>
        <taxon>PACMAD clade</taxon>
        <taxon>Panicoideae</taxon>
        <taxon>Panicodae</taxon>
        <taxon>Paniceae</taxon>
        <taxon>Panicinae</taxon>
        <taxon>Panicum</taxon>
        <taxon>Panicum sect. Panicum</taxon>
    </lineage>
</organism>
<evidence type="ECO:0000256" key="6">
    <source>
        <dbReference type="ARBA" id="ARBA00024343"/>
    </source>
</evidence>
<dbReference type="GO" id="GO:0003700">
    <property type="term" value="F:DNA-binding transcription factor activity"/>
    <property type="evidence" value="ECO:0007669"/>
    <property type="project" value="InterPro"/>
</dbReference>
<evidence type="ECO:0000313" key="10">
    <source>
        <dbReference type="Proteomes" id="UP000275267"/>
    </source>
</evidence>
<name>A0A3L6T5W9_PANMI</name>
<dbReference type="EMBL" id="PQIB02000003">
    <property type="protein sequence ID" value="RLN30824.1"/>
    <property type="molecule type" value="Genomic_DNA"/>
</dbReference>
<dbReference type="GO" id="GO:0006950">
    <property type="term" value="P:response to stress"/>
    <property type="evidence" value="ECO:0007669"/>
    <property type="project" value="TreeGrafter"/>
</dbReference>
<feature type="domain" description="AP2/ERF" evidence="8">
    <location>
        <begin position="152"/>
        <end position="209"/>
    </location>
</feature>
<sequence length="310" mass="32608">MMQPCKLQVDGVAGSSPSRVMPSPGPVPLEELVLESTCVLRSPLADSDFRLPAQASAPQRRGGGGKELKGEGEGSGRSIEDSRVLQREEGAMGVGPGRKEMGRAAAAAPTSRATGTQQARANGSANAKPGSGSRRPRSGQRGPGGPDNMRHNYRGVRQRQWGKWVAEIREPNSGRRHWLGTFNTPVDAALAYDRAAEAFLGNLAQLNFPADHAAAVTIATAAPAQWQPASCSPAPAATADVFEENEVKPLVDVAQGGGGAEVASQPQQQGASWLSPEALLDDDPDDISMYIDFDAVDHMVPCYPGIKVEP</sequence>
<dbReference type="SMART" id="SM00380">
    <property type="entry name" value="AP2"/>
    <property type="match status" value="1"/>
</dbReference>
<keyword evidence="5" id="KW-0539">Nucleus</keyword>
<feature type="region of interest" description="Disordered" evidence="7">
    <location>
        <begin position="44"/>
        <end position="153"/>
    </location>
</feature>
<dbReference type="FunFam" id="3.30.730.10:FF:000001">
    <property type="entry name" value="Ethylene-responsive transcription factor 2"/>
    <property type="match status" value="1"/>
</dbReference>